<organism evidence="2 3">
    <name type="scientific">Primorskyibacter flagellatus</name>
    <dbReference type="NCBI Taxonomy" id="1387277"/>
    <lineage>
        <taxon>Bacteria</taxon>
        <taxon>Pseudomonadati</taxon>
        <taxon>Pseudomonadota</taxon>
        <taxon>Alphaproteobacteria</taxon>
        <taxon>Rhodobacterales</taxon>
        <taxon>Roseobacteraceae</taxon>
        <taxon>Primorskyibacter</taxon>
    </lineage>
</organism>
<dbReference type="OrthoDB" id="33583at2"/>
<feature type="chain" id="PRO_5012258390" evidence="1">
    <location>
        <begin position="22"/>
        <end position="139"/>
    </location>
</feature>
<evidence type="ECO:0000313" key="2">
    <source>
        <dbReference type="EMBL" id="SMC75356.1"/>
    </source>
</evidence>
<evidence type="ECO:0000256" key="1">
    <source>
        <dbReference type="SAM" id="SignalP"/>
    </source>
</evidence>
<dbReference type="AlphaFoldDB" id="A0A1W2BRI3"/>
<gene>
    <name evidence="2" type="ORF">SAMN06295998_104275</name>
</gene>
<feature type="signal peptide" evidence="1">
    <location>
        <begin position="1"/>
        <end position="21"/>
    </location>
</feature>
<reference evidence="2 3" key="1">
    <citation type="submission" date="2017-04" db="EMBL/GenBank/DDBJ databases">
        <authorList>
            <person name="Afonso C.L."/>
            <person name="Miller P.J."/>
            <person name="Scott M.A."/>
            <person name="Spackman E."/>
            <person name="Goraichik I."/>
            <person name="Dimitrov K.M."/>
            <person name="Suarez D.L."/>
            <person name="Swayne D.E."/>
        </authorList>
    </citation>
    <scope>NUCLEOTIDE SEQUENCE [LARGE SCALE GENOMIC DNA]</scope>
    <source>
        <strain evidence="2 3">CGMCC 1.12644</strain>
    </source>
</reference>
<name>A0A1W2BRI3_9RHOB</name>
<keyword evidence="3" id="KW-1185">Reference proteome</keyword>
<dbReference type="STRING" id="1387277.SAMN06295998_104275"/>
<dbReference type="Gene3D" id="3.30.200.270">
    <property type="match status" value="1"/>
</dbReference>
<protein>
    <submittedName>
        <fullName evidence="2">Uncharacterized protein</fullName>
    </submittedName>
</protein>
<dbReference type="EMBL" id="FWYD01000004">
    <property type="protein sequence ID" value="SMC75356.1"/>
    <property type="molecule type" value="Genomic_DNA"/>
</dbReference>
<sequence length="139" mass="14852">MLRSYMLSATLLTMSAGFALAHDTEALMESPPGEPYVQVSDVLPLPEFLPGLGTLFVVPDTLPAGPFLAYDHDGKLSATVYMTPLEALSSGTAYNDLHVGSHEVTSVDVYYNAGHPGVDEPHAHVVLYHDADAKGRLAQ</sequence>
<evidence type="ECO:0000313" key="3">
    <source>
        <dbReference type="Proteomes" id="UP000192330"/>
    </source>
</evidence>
<accession>A0A1W2BRI3</accession>
<dbReference type="Proteomes" id="UP000192330">
    <property type="component" value="Unassembled WGS sequence"/>
</dbReference>
<dbReference type="RefSeq" id="WP_084352747.1">
    <property type="nucleotide sequence ID" value="NZ_FWYD01000004.1"/>
</dbReference>
<proteinExistence type="predicted"/>
<keyword evidence="1" id="KW-0732">Signal</keyword>